<dbReference type="SUPFAM" id="SSF53448">
    <property type="entry name" value="Nucleotide-diphospho-sugar transferases"/>
    <property type="match status" value="1"/>
</dbReference>
<name>A0A9X4MFK0_9BACT</name>
<evidence type="ECO:0000259" key="1">
    <source>
        <dbReference type="Pfam" id="PF00535"/>
    </source>
</evidence>
<protein>
    <submittedName>
        <fullName evidence="2">Glycosyltransferase family 2 protein</fullName>
    </submittedName>
</protein>
<proteinExistence type="predicted"/>
<feature type="domain" description="Glycosyltransferase 2-like" evidence="1">
    <location>
        <begin position="9"/>
        <end position="167"/>
    </location>
</feature>
<dbReference type="PANTHER" id="PTHR43685">
    <property type="entry name" value="GLYCOSYLTRANSFERASE"/>
    <property type="match status" value="1"/>
</dbReference>
<dbReference type="Pfam" id="PF00535">
    <property type="entry name" value="Glycos_transf_2"/>
    <property type="match status" value="1"/>
</dbReference>
<reference evidence="2" key="2">
    <citation type="submission" date="2022-10" db="EMBL/GenBank/DDBJ databases">
        <authorList>
            <person name="Aronson H.S."/>
        </authorList>
    </citation>
    <scope>NUCLEOTIDE SEQUENCE</scope>
    <source>
        <strain evidence="2">RS19-109</strain>
    </source>
</reference>
<dbReference type="InterPro" id="IPR050834">
    <property type="entry name" value="Glycosyltransf_2"/>
</dbReference>
<keyword evidence="3" id="KW-1185">Reference proteome</keyword>
<organism evidence="2 3">
    <name type="scientific">Thiovibrio frasassiensis</name>
    <dbReference type="NCBI Taxonomy" id="2984131"/>
    <lineage>
        <taxon>Bacteria</taxon>
        <taxon>Pseudomonadati</taxon>
        <taxon>Thermodesulfobacteriota</taxon>
        <taxon>Desulfobulbia</taxon>
        <taxon>Desulfobulbales</taxon>
        <taxon>Thiovibrionaceae</taxon>
        <taxon>Thiovibrio</taxon>
    </lineage>
</organism>
<sequence length="281" mass="31201">MASPSTPVSVIIPTHNRAGFLSRAIDSVLAQTYSNFELIVVDDGSTDATQALLASYGKALVTLRQENRGPAAARNAGIRAARHSLLAFLDSDDQFTRNKLFLQAAAMEAQPDLLISHTQETWFCNGQHRNQKKRHAKEGGDIFARSLELCVVGMSTVMVRRELFERIGLLDESFPCCEDYELWLRASVGHSFLLVEAPLTVKHGGRQDQVSMQFRTGMDRFRLRAIEKLLSSSPLTSAQFRLASEELVRKAVLYGNGCLKHGRSEEGHRARALAARYSPLV</sequence>
<dbReference type="PANTHER" id="PTHR43685:SF2">
    <property type="entry name" value="GLYCOSYLTRANSFERASE 2-LIKE DOMAIN-CONTAINING PROTEIN"/>
    <property type="match status" value="1"/>
</dbReference>
<dbReference type="InterPro" id="IPR029044">
    <property type="entry name" value="Nucleotide-diphossugar_trans"/>
</dbReference>
<dbReference type="AlphaFoldDB" id="A0A9X4MFK0"/>
<dbReference type="EMBL" id="JAPHEH010000001">
    <property type="protein sequence ID" value="MDG4474568.1"/>
    <property type="molecule type" value="Genomic_DNA"/>
</dbReference>
<evidence type="ECO:0000313" key="2">
    <source>
        <dbReference type="EMBL" id="MDG4474568.1"/>
    </source>
</evidence>
<dbReference type="Proteomes" id="UP001154240">
    <property type="component" value="Unassembled WGS sequence"/>
</dbReference>
<gene>
    <name evidence="2" type="ORF">OLX77_00155</name>
</gene>
<accession>A0A9X4MFK0</accession>
<dbReference type="Gene3D" id="3.90.550.10">
    <property type="entry name" value="Spore Coat Polysaccharide Biosynthesis Protein SpsA, Chain A"/>
    <property type="match status" value="1"/>
</dbReference>
<evidence type="ECO:0000313" key="3">
    <source>
        <dbReference type="Proteomes" id="UP001154240"/>
    </source>
</evidence>
<dbReference type="RefSeq" id="WP_307631550.1">
    <property type="nucleotide sequence ID" value="NZ_JAPHEH010000001.1"/>
</dbReference>
<reference evidence="2" key="1">
    <citation type="journal article" date="2022" name="bioRxiv">
        <title>Thiovibrio frasassiensisgen. nov., sp. nov., an autotrophic, elemental sulfur disproportionating bacterium isolated from sulfidic karst sediment, and proposal of Thiovibrionaceae fam. nov.</title>
        <authorList>
            <person name="Aronson H."/>
            <person name="Thomas C."/>
            <person name="Bhattacharyya M."/>
            <person name="Eckstein S."/>
            <person name="Jensen S."/>
            <person name="Barco R."/>
            <person name="Macalady J."/>
            <person name="Amend J."/>
        </authorList>
    </citation>
    <scope>NUCLEOTIDE SEQUENCE</scope>
    <source>
        <strain evidence="2">RS19-109</strain>
    </source>
</reference>
<dbReference type="CDD" id="cd00761">
    <property type="entry name" value="Glyco_tranf_GTA_type"/>
    <property type="match status" value="1"/>
</dbReference>
<dbReference type="InterPro" id="IPR001173">
    <property type="entry name" value="Glyco_trans_2-like"/>
</dbReference>
<comment type="caution">
    <text evidence="2">The sequence shown here is derived from an EMBL/GenBank/DDBJ whole genome shotgun (WGS) entry which is preliminary data.</text>
</comment>